<dbReference type="InterPro" id="IPR024478">
    <property type="entry name" value="HlyB_4HB_MCP"/>
</dbReference>
<dbReference type="PROSITE" id="PS50885">
    <property type="entry name" value="HAMP"/>
    <property type="match status" value="1"/>
</dbReference>
<dbReference type="CDD" id="cd19411">
    <property type="entry name" value="MCP2201-like_sensor"/>
    <property type="match status" value="1"/>
</dbReference>
<feature type="domain" description="Methyl-accepting transducer" evidence="6">
    <location>
        <begin position="267"/>
        <end position="496"/>
    </location>
</feature>
<reference evidence="9" key="1">
    <citation type="journal article" date="2019" name="Int. J. Syst. Evol. Microbiol.">
        <title>The Global Catalogue of Microorganisms (GCM) 10K type strain sequencing project: providing services to taxonomists for standard genome sequencing and annotation.</title>
        <authorList>
            <consortium name="The Broad Institute Genomics Platform"/>
            <consortium name="The Broad Institute Genome Sequencing Center for Infectious Disease"/>
            <person name="Wu L."/>
            <person name="Ma J."/>
        </authorList>
    </citation>
    <scope>NUCLEOTIDE SEQUENCE [LARGE SCALE GENOMIC DNA]</scope>
    <source>
        <strain evidence="9">KCTC 23314</strain>
    </source>
</reference>
<feature type="transmembrane region" description="Helical" evidence="5">
    <location>
        <begin position="188"/>
        <end position="208"/>
    </location>
</feature>
<evidence type="ECO:0000313" key="8">
    <source>
        <dbReference type="EMBL" id="GHD01223.1"/>
    </source>
</evidence>
<dbReference type="InterPro" id="IPR003660">
    <property type="entry name" value="HAMP_dom"/>
</dbReference>
<gene>
    <name evidence="8" type="ORF">GCM10007320_59390</name>
</gene>
<evidence type="ECO:0000256" key="5">
    <source>
        <dbReference type="SAM" id="Phobius"/>
    </source>
</evidence>
<keyword evidence="3" id="KW-0807">Transducer</keyword>
<sequence>MKNLRIGTRLGGGFALILVVMALITAVGLWRLQTVAQATQAMTQQPLAMERMISDWYRYVYSGARRTTAIVKSTDPSLGQFFAADAATSTKESGELQKRIEPLLTSPEEQALWAQIQQARVLYLSSRDQAVKAKTDGQAEEAERLLTQVYLPATDKYTDLIQKLLDMQRASIDATAARIDGIYAQSRLLMTGLGLLGLLAGGLFAWRLTVGITRPLSQAVRVARAVAASDLTSRVHVDSRDETGQLLQALQDMNASLAQVVASVRSGTDSIATASSEIDAGNQDLSSRTEEQASSLQQTAASMEQLTSTVRQNADNARQANQLAASASKTAVQGGEVVAGVVGTMGAINDSSRKIADIIGVIDGIAFQTNILALNAAVEAARAGEQGRGFAVVAGEVRALAQRSAAAAKDVKQLIGDSVAKVEEGSAQVAEAGRTMDAIVQSVQRVSDLVAEITAASQEQSQGIEQVHQAVSQMDTVTQQNAALVEEAAAATGALKAQAGQLASAVSVFRIEGGPALQPAAAAPQAPRKKPQPAPRARPVAAVKGAPALKAAAPAPAKAARPAPALAHEQGDWESF</sequence>
<organism evidence="8 9">
    <name type="scientific">Pseudorhodoferax aquiterrae</name>
    <dbReference type="NCBI Taxonomy" id="747304"/>
    <lineage>
        <taxon>Bacteria</taxon>
        <taxon>Pseudomonadati</taxon>
        <taxon>Pseudomonadota</taxon>
        <taxon>Betaproteobacteria</taxon>
        <taxon>Burkholderiales</taxon>
        <taxon>Comamonadaceae</taxon>
    </lineage>
</organism>
<keyword evidence="5" id="KW-0812">Transmembrane</keyword>
<feature type="domain" description="HAMP" evidence="7">
    <location>
        <begin position="210"/>
        <end position="262"/>
    </location>
</feature>
<dbReference type="SMART" id="SM00304">
    <property type="entry name" value="HAMP"/>
    <property type="match status" value="1"/>
</dbReference>
<feature type="compositionally biased region" description="Low complexity" evidence="4">
    <location>
        <begin position="535"/>
        <end position="567"/>
    </location>
</feature>
<dbReference type="SUPFAM" id="SSF58104">
    <property type="entry name" value="Methyl-accepting chemotaxis protein (MCP) signaling domain"/>
    <property type="match status" value="1"/>
</dbReference>
<feature type="transmembrane region" description="Helical" evidence="5">
    <location>
        <begin position="12"/>
        <end position="32"/>
    </location>
</feature>
<dbReference type="Pfam" id="PF00015">
    <property type="entry name" value="MCPsignal"/>
    <property type="match status" value="1"/>
</dbReference>
<evidence type="ECO:0000256" key="2">
    <source>
        <dbReference type="ARBA" id="ARBA00029447"/>
    </source>
</evidence>
<dbReference type="PANTHER" id="PTHR43531:SF14">
    <property type="entry name" value="METHYL-ACCEPTING CHEMOTAXIS PROTEIN I-RELATED"/>
    <property type="match status" value="1"/>
</dbReference>
<dbReference type="EMBL" id="BMYK01000034">
    <property type="protein sequence ID" value="GHD01223.1"/>
    <property type="molecule type" value="Genomic_DNA"/>
</dbReference>
<dbReference type="Pfam" id="PF00672">
    <property type="entry name" value="HAMP"/>
    <property type="match status" value="1"/>
</dbReference>
<accession>A0ABQ3GC41</accession>
<comment type="caution">
    <text evidence="8">The sequence shown here is derived from an EMBL/GenBank/DDBJ whole genome shotgun (WGS) entry which is preliminary data.</text>
</comment>
<dbReference type="RefSeq" id="WP_189690496.1">
    <property type="nucleotide sequence ID" value="NZ_BMYK01000034.1"/>
</dbReference>
<keyword evidence="5" id="KW-1133">Transmembrane helix</keyword>
<evidence type="ECO:0000256" key="1">
    <source>
        <dbReference type="ARBA" id="ARBA00022481"/>
    </source>
</evidence>
<keyword evidence="1" id="KW-0488">Methylation</keyword>
<dbReference type="CDD" id="cd11386">
    <property type="entry name" value="MCP_signal"/>
    <property type="match status" value="1"/>
</dbReference>
<comment type="similarity">
    <text evidence="2">Belongs to the methyl-accepting chemotaxis (MCP) protein family.</text>
</comment>
<dbReference type="PROSITE" id="PS50111">
    <property type="entry name" value="CHEMOTAXIS_TRANSDUC_2"/>
    <property type="match status" value="1"/>
</dbReference>
<dbReference type="Gene3D" id="1.10.287.950">
    <property type="entry name" value="Methyl-accepting chemotaxis protein"/>
    <property type="match status" value="1"/>
</dbReference>
<feature type="region of interest" description="Disordered" evidence="4">
    <location>
        <begin position="518"/>
        <end position="576"/>
    </location>
</feature>
<dbReference type="InterPro" id="IPR004089">
    <property type="entry name" value="MCPsignal_dom"/>
</dbReference>
<dbReference type="Pfam" id="PF12729">
    <property type="entry name" value="4HB_MCP_1"/>
    <property type="match status" value="1"/>
</dbReference>
<evidence type="ECO:0000313" key="9">
    <source>
        <dbReference type="Proteomes" id="UP000626210"/>
    </source>
</evidence>
<dbReference type="SMART" id="SM00283">
    <property type="entry name" value="MA"/>
    <property type="match status" value="1"/>
</dbReference>
<evidence type="ECO:0000259" key="7">
    <source>
        <dbReference type="PROSITE" id="PS50885"/>
    </source>
</evidence>
<dbReference type="PANTHER" id="PTHR43531">
    <property type="entry name" value="PROTEIN ICFG"/>
    <property type="match status" value="1"/>
</dbReference>
<evidence type="ECO:0000256" key="3">
    <source>
        <dbReference type="PROSITE-ProRule" id="PRU00284"/>
    </source>
</evidence>
<dbReference type="InterPro" id="IPR047347">
    <property type="entry name" value="YvaQ-like_sensor"/>
</dbReference>
<evidence type="ECO:0000256" key="4">
    <source>
        <dbReference type="SAM" id="MobiDB-lite"/>
    </source>
</evidence>
<name>A0ABQ3GC41_9BURK</name>
<keyword evidence="9" id="KW-1185">Reference proteome</keyword>
<proteinExistence type="inferred from homology"/>
<dbReference type="InterPro" id="IPR051310">
    <property type="entry name" value="MCP_chemotaxis"/>
</dbReference>
<dbReference type="Proteomes" id="UP000626210">
    <property type="component" value="Unassembled WGS sequence"/>
</dbReference>
<evidence type="ECO:0000259" key="6">
    <source>
        <dbReference type="PROSITE" id="PS50111"/>
    </source>
</evidence>
<dbReference type="CDD" id="cd06225">
    <property type="entry name" value="HAMP"/>
    <property type="match status" value="1"/>
</dbReference>
<keyword evidence="5" id="KW-0472">Membrane</keyword>
<protein>
    <submittedName>
        <fullName evidence="8">Methyl-accepting chemotaxis protein</fullName>
    </submittedName>
</protein>